<evidence type="ECO:0000256" key="1">
    <source>
        <dbReference type="SAM" id="MobiDB-lite"/>
    </source>
</evidence>
<evidence type="ECO:0000313" key="2">
    <source>
        <dbReference type="EMBL" id="MEQ2250322.1"/>
    </source>
</evidence>
<proteinExistence type="predicted"/>
<dbReference type="Proteomes" id="UP001482620">
    <property type="component" value="Unassembled WGS sequence"/>
</dbReference>
<feature type="compositionally biased region" description="Low complexity" evidence="1">
    <location>
        <begin position="100"/>
        <end position="117"/>
    </location>
</feature>
<accession>A0ABV0UYS7</accession>
<protein>
    <submittedName>
        <fullName evidence="2">Uncharacterized protein</fullName>
    </submittedName>
</protein>
<comment type="caution">
    <text evidence="2">The sequence shown here is derived from an EMBL/GenBank/DDBJ whole genome shotgun (WGS) entry which is preliminary data.</text>
</comment>
<dbReference type="EMBL" id="JAHRIQ010091347">
    <property type="protein sequence ID" value="MEQ2250322.1"/>
    <property type="molecule type" value="Genomic_DNA"/>
</dbReference>
<reference evidence="2 3" key="1">
    <citation type="submission" date="2021-06" db="EMBL/GenBank/DDBJ databases">
        <authorList>
            <person name="Palmer J.M."/>
        </authorList>
    </citation>
    <scope>NUCLEOTIDE SEQUENCE [LARGE SCALE GENOMIC DNA]</scope>
    <source>
        <strain evidence="3">if_2019</strain>
        <tissue evidence="2">Muscle</tissue>
    </source>
</reference>
<gene>
    <name evidence="2" type="ORF">ILYODFUR_038813</name>
</gene>
<name>A0ABV0UYS7_9TELE</name>
<keyword evidence="3" id="KW-1185">Reference proteome</keyword>
<feature type="region of interest" description="Disordered" evidence="1">
    <location>
        <begin position="93"/>
        <end position="117"/>
    </location>
</feature>
<evidence type="ECO:0000313" key="3">
    <source>
        <dbReference type="Proteomes" id="UP001482620"/>
    </source>
</evidence>
<sequence length="117" mass="13142">MGSSTVYWSREQYRNIFSSSGRLLTDPKHINKRFFDFYKHLYTSQFTASDVDINSFLDLLSISGLSETAVEDLDSNISLNEIKTILKHFTRHTGKGCHHQGGSTLSGSSQLQSSCDT</sequence>
<organism evidence="2 3">
    <name type="scientific">Ilyodon furcidens</name>
    <name type="common">goldbreast splitfin</name>
    <dbReference type="NCBI Taxonomy" id="33524"/>
    <lineage>
        <taxon>Eukaryota</taxon>
        <taxon>Metazoa</taxon>
        <taxon>Chordata</taxon>
        <taxon>Craniata</taxon>
        <taxon>Vertebrata</taxon>
        <taxon>Euteleostomi</taxon>
        <taxon>Actinopterygii</taxon>
        <taxon>Neopterygii</taxon>
        <taxon>Teleostei</taxon>
        <taxon>Neoteleostei</taxon>
        <taxon>Acanthomorphata</taxon>
        <taxon>Ovalentaria</taxon>
        <taxon>Atherinomorphae</taxon>
        <taxon>Cyprinodontiformes</taxon>
        <taxon>Goodeidae</taxon>
        <taxon>Ilyodon</taxon>
    </lineage>
</organism>